<dbReference type="EMBL" id="JASEJX010000030">
    <property type="protein sequence ID" value="KAK4511496.1"/>
    <property type="molecule type" value="Genomic_DNA"/>
</dbReference>
<dbReference type="AlphaFoldDB" id="A0AAN7DBG6"/>
<dbReference type="GeneID" id="89956397"/>
<dbReference type="Proteomes" id="UP001304243">
    <property type="component" value="Unassembled WGS sequence"/>
</dbReference>
<protein>
    <submittedName>
        <fullName evidence="1">Uncharacterized protein</fullName>
    </submittedName>
</protein>
<name>A0AAN7DBG6_9FUNG</name>
<comment type="caution">
    <text evidence="1">The sequence shown here is derived from an EMBL/GenBank/DDBJ whole genome shotgun (WGS) entry which is preliminary data.</text>
</comment>
<reference evidence="1 2" key="1">
    <citation type="submission" date="2022-11" db="EMBL/GenBank/DDBJ databases">
        <title>Mucor velutinosus strain NIH1002 WGS.</title>
        <authorList>
            <person name="Subramanian P."/>
            <person name="Mullikin J.C."/>
            <person name="Segre J.A."/>
            <person name="Zelazny A.M."/>
        </authorList>
    </citation>
    <scope>NUCLEOTIDE SEQUENCE [LARGE SCALE GENOMIC DNA]</scope>
    <source>
        <strain evidence="1 2">NIH1002</strain>
    </source>
</reference>
<evidence type="ECO:0000313" key="2">
    <source>
        <dbReference type="Proteomes" id="UP001304243"/>
    </source>
</evidence>
<dbReference type="SUPFAM" id="SSF55729">
    <property type="entry name" value="Acyl-CoA N-acyltransferases (Nat)"/>
    <property type="match status" value="1"/>
</dbReference>
<accession>A0AAN7DBG6</accession>
<gene>
    <name evidence="1" type="ORF">ATC70_012711</name>
</gene>
<evidence type="ECO:0000313" key="1">
    <source>
        <dbReference type="EMBL" id="KAK4511496.1"/>
    </source>
</evidence>
<proteinExistence type="predicted"/>
<keyword evidence="2" id="KW-1185">Reference proteome</keyword>
<sequence>MIFVRQENENDYDRVGEIIAAAFRQQDETKLVNKLRENKSAWITELSLVATRNEADVAIGYILFTTSRIGDHSSLVLAPLAVDPMHQASGVVNVLGHKDYYTAFGFEPAWKYNITSPFDLTDPDVLQIKALSKNGLEGVSGKIVYARGFVE</sequence>
<dbReference type="InterPro" id="IPR016181">
    <property type="entry name" value="Acyl_CoA_acyltransferase"/>
</dbReference>
<dbReference type="Gene3D" id="3.40.630.30">
    <property type="match status" value="2"/>
</dbReference>
<organism evidence="1 2">
    <name type="scientific">Mucor velutinosus</name>
    <dbReference type="NCBI Taxonomy" id="708070"/>
    <lineage>
        <taxon>Eukaryota</taxon>
        <taxon>Fungi</taxon>
        <taxon>Fungi incertae sedis</taxon>
        <taxon>Mucoromycota</taxon>
        <taxon>Mucoromycotina</taxon>
        <taxon>Mucoromycetes</taxon>
        <taxon>Mucorales</taxon>
        <taxon>Mucorineae</taxon>
        <taxon>Mucoraceae</taxon>
        <taxon>Mucor</taxon>
    </lineage>
</organism>
<dbReference type="RefSeq" id="XP_064678162.1">
    <property type="nucleotide sequence ID" value="XM_064831882.1"/>
</dbReference>